<dbReference type="AlphaFoldDB" id="A0A9Q0NCK3"/>
<protein>
    <submittedName>
        <fullName evidence="2">Uncharacterized protein</fullName>
    </submittedName>
</protein>
<reference evidence="2" key="1">
    <citation type="submission" date="2022-07" db="EMBL/GenBank/DDBJ databases">
        <authorList>
            <person name="Trinca V."/>
            <person name="Uliana J.V.C."/>
            <person name="Torres T.T."/>
            <person name="Ward R.J."/>
            <person name="Monesi N."/>
        </authorList>
    </citation>
    <scope>NUCLEOTIDE SEQUENCE</scope>
    <source>
        <strain evidence="2">HSMRA1968</strain>
        <tissue evidence="2">Whole embryos</tissue>
    </source>
</reference>
<evidence type="ECO:0000313" key="2">
    <source>
        <dbReference type="EMBL" id="KAJ6647820.1"/>
    </source>
</evidence>
<feature type="transmembrane region" description="Helical" evidence="1">
    <location>
        <begin position="32"/>
        <end position="53"/>
    </location>
</feature>
<comment type="caution">
    <text evidence="2">The sequence shown here is derived from an EMBL/GenBank/DDBJ whole genome shotgun (WGS) entry which is preliminary data.</text>
</comment>
<dbReference type="Proteomes" id="UP001151699">
    <property type="component" value="Chromosome A"/>
</dbReference>
<keyword evidence="1" id="KW-0472">Membrane</keyword>
<dbReference type="EMBL" id="WJQU01000001">
    <property type="protein sequence ID" value="KAJ6647820.1"/>
    <property type="molecule type" value="Genomic_DNA"/>
</dbReference>
<proteinExistence type="predicted"/>
<evidence type="ECO:0000313" key="3">
    <source>
        <dbReference type="Proteomes" id="UP001151699"/>
    </source>
</evidence>
<sequence>MGEEKDTMARDAGTNEKPEITKFGKFCRKHGINSNLIMLKITLFVMYGVDIFLSV</sequence>
<name>A0A9Q0NCK3_9DIPT</name>
<keyword evidence="1" id="KW-0812">Transmembrane</keyword>
<organism evidence="2 3">
    <name type="scientific">Pseudolycoriella hygida</name>
    <dbReference type="NCBI Taxonomy" id="35572"/>
    <lineage>
        <taxon>Eukaryota</taxon>
        <taxon>Metazoa</taxon>
        <taxon>Ecdysozoa</taxon>
        <taxon>Arthropoda</taxon>
        <taxon>Hexapoda</taxon>
        <taxon>Insecta</taxon>
        <taxon>Pterygota</taxon>
        <taxon>Neoptera</taxon>
        <taxon>Endopterygota</taxon>
        <taxon>Diptera</taxon>
        <taxon>Nematocera</taxon>
        <taxon>Sciaroidea</taxon>
        <taxon>Sciaridae</taxon>
        <taxon>Pseudolycoriella</taxon>
    </lineage>
</organism>
<keyword evidence="3" id="KW-1185">Reference proteome</keyword>
<gene>
    <name evidence="2" type="ORF">Bhyg_03043</name>
</gene>
<keyword evidence="1" id="KW-1133">Transmembrane helix</keyword>
<evidence type="ECO:0000256" key="1">
    <source>
        <dbReference type="SAM" id="Phobius"/>
    </source>
</evidence>
<accession>A0A9Q0NCK3</accession>
<dbReference type="OrthoDB" id="10056177at2759"/>